<reference evidence="1" key="1">
    <citation type="submission" date="2020-07" db="EMBL/GenBank/DDBJ databases">
        <title>Huge and variable diversity of episymbiotic CPR bacteria and DPANN archaea in groundwater ecosystems.</title>
        <authorList>
            <person name="He C.Y."/>
            <person name="Keren R."/>
            <person name="Whittaker M."/>
            <person name="Farag I.F."/>
            <person name="Doudna J."/>
            <person name="Cate J.H.D."/>
            <person name="Banfield J.F."/>
        </authorList>
    </citation>
    <scope>NUCLEOTIDE SEQUENCE</scope>
    <source>
        <strain evidence="1">NC_groundwater_1860_Pr3_B-0.1um_51_7</strain>
    </source>
</reference>
<accession>A0A9D6UMP8</accession>
<dbReference type="EMBL" id="JACRKR010000012">
    <property type="protein sequence ID" value="MBI5078435.1"/>
    <property type="molecule type" value="Genomic_DNA"/>
</dbReference>
<proteinExistence type="predicted"/>
<dbReference type="AlphaFoldDB" id="A0A9D6UMP8"/>
<comment type="caution">
    <text evidence="1">The sequence shown here is derived from an EMBL/GenBank/DDBJ whole genome shotgun (WGS) entry which is preliminary data.</text>
</comment>
<organism evidence="1 2">
    <name type="scientific">Candidatus Saganbacteria bacterium</name>
    <dbReference type="NCBI Taxonomy" id="2575572"/>
    <lineage>
        <taxon>Bacteria</taxon>
        <taxon>Bacillati</taxon>
        <taxon>Saganbacteria</taxon>
    </lineage>
</organism>
<evidence type="ECO:0000313" key="2">
    <source>
        <dbReference type="Proteomes" id="UP000808761"/>
    </source>
</evidence>
<evidence type="ECO:0000313" key="1">
    <source>
        <dbReference type="EMBL" id="MBI5078435.1"/>
    </source>
</evidence>
<dbReference type="Proteomes" id="UP000808761">
    <property type="component" value="Unassembled WGS sequence"/>
</dbReference>
<protein>
    <submittedName>
        <fullName evidence="1">Uncharacterized protein</fullName>
    </submittedName>
</protein>
<gene>
    <name evidence="1" type="ORF">HZB08_00225</name>
</gene>
<sequence length="117" mass="12509">MSSISDGLSSIYSLTAQINALKNQTDASAVNSGNIDPKVALLALQKNFNAMLNELSVSSDPDKDRNKEESDPFAFLTNYQTFINNLNNQSTQGSAASNASLNINSYTGSIDNNDTVP</sequence>
<name>A0A9D6UMP8_UNCSA</name>